<dbReference type="EMBL" id="DF144606">
    <property type="protein sequence ID" value="GAA57229.1"/>
    <property type="molecule type" value="Genomic_DNA"/>
</dbReference>
<dbReference type="Proteomes" id="UP000008909">
    <property type="component" value="Unassembled WGS sequence"/>
</dbReference>
<accession>G7YW99</accession>
<proteinExistence type="predicted"/>
<reference evidence="1" key="1">
    <citation type="journal article" date="2011" name="Genome Biol.">
        <title>The draft genome of the carcinogenic human liver fluke Clonorchis sinensis.</title>
        <authorList>
            <person name="Wang X."/>
            <person name="Chen W."/>
            <person name="Huang Y."/>
            <person name="Sun J."/>
            <person name="Men J."/>
            <person name="Liu H."/>
            <person name="Luo F."/>
            <person name="Guo L."/>
            <person name="Lv X."/>
            <person name="Deng C."/>
            <person name="Zhou C."/>
            <person name="Fan Y."/>
            <person name="Li X."/>
            <person name="Huang L."/>
            <person name="Hu Y."/>
            <person name="Liang C."/>
            <person name="Hu X."/>
            <person name="Xu J."/>
            <person name="Yu X."/>
        </authorList>
    </citation>
    <scope>NUCLEOTIDE SEQUENCE [LARGE SCALE GENOMIC DNA]</scope>
    <source>
        <strain evidence="1">Henan</strain>
    </source>
</reference>
<evidence type="ECO:0000313" key="1">
    <source>
        <dbReference type="EMBL" id="GAA57229.1"/>
    </source>
</evidence>
<sequence length="123" mass="14139">MKQPITALSFQLSACLRHVCRRNRVFPKHMVGEAEFISCSEKTRWKLPFAFTDISGEYLTNCPVDYSLLRNPFSNKPEELNPDEEEKLWQFLGIVRPTADELPHQSTEVGILFILPVICSIIT</sequence>
<name>G7YW99_CLOSI</name>
<dbReference type="AlphaFoldDB" id="G7YW99"/>
<gene>
    <name evidence="1" type="ORF">CLF_112359</name>
</gene>
<evidence type="ECO:0000313" key="2">
    <source>
        <dbReference type="Proteomes" id="UP000008909"/>
    </source>
</evidence>
<reference key="2">
    <citation type="submission" date="2011-10" db="EMBL/GenBank/DDBJ databases">
        <title>The genome and transcriptome sequence of Clonorchis sinensis provide insights into the carcinogenic liver fluke.</title>
        <authorList>
            <person name="Wang X."/>
            <person name="Huang Y."/>
            <person name="Chen W."/>
            <person name="Liu H."/>
            <person name="Guo L."/>
            <person name="Chen Y."/>
            <person name="Luo F."/>
            <person name="Zhou W."/>
            <person name="Sun J."/>
            <person name="Mao Q."/>
            <person name="Liang P."/>
            <person name="Zhou C."/>
            <person name="Tian Y."/>
            <person name="Men J."/>
            <person name="Lv X."/>
            <person name="Huang L."/>
            <person name="Zhou J."/>
            <person name="Hu Y."/>
            <person name="Li R."/>
            <person name="Zhang F."/>
            <person name="Lei H."/>
            <person name="Li X."/>
            <person name="Hu X."/>
            <person name="Liang C."/>
            <person name="Xu J."/>
            <person name="Wu Z."/>
            <person name="Yu X."/>
        </authorList>
    </citation>
    <scope>NUCLEOTIDE SEQUENCE</scope>
    <source>
        <strain>Henan</strain>
    </source>
</reference>
<protein>
    <submittedName>
        <fullName evidence="1">Uncharacterized protein</fullName>
    </submittedName>
</protein>
<organism evidence="1 2">
    <name type="scientific">Clonorchis sinensis</name>
    <name type="common">Chinese liver fluke</name>
    <dbReference type="NCBI Taxonomy" id="79923"/>
    <lineage>
        <taxon>Eukaryota</taxon>
        <taxon>Metazoa</taxon>
        <taxon>Spiralia</taxon>
        <taxon>Lophotrochozoa</taxon>
        <taxon>Platyhelminthes</taxon>
        <taxon>Trematoda</taxon>
        <taxon>Digenea</taxon>
        <taxon>Opisthorchiida</taxon>
        <taxon>Opisthorchiata</taxon>
        <taxon>Opisthorchiidae</taxon>
        <taxon>Clonorchis</taxon>
    </lineage>
</organism>
<keyword evidence="2" id="KW-1185">Reference proteome</keyword>